<organism evidence="2 3">
    <name type="scientific">Novosphingobium aureum</name>
    <dbReference type="NCBI Taxonomy" id="2792964"/>
    <lineage>
        <taxon>Bacteria</taxon>
        <taxon>Pseudomonadati</taxon>
        <taxon>Pseudomonadota</taxon>
        <taxon>Alphaproteobacteria</taxon>
        <taxon>Sphingomonadales</taxon>
        <taxon>Sphingomonadaceae</taxon>
        <taxon>Novosphingobium</taxon>
    </lineage>
</organism>
<dbReference type="SUPFAM" id="SSF54427">
    <property type="entry name" value="NTF2-like"/>
    <property type="match status" value="1"/>
</dbReference>
<proteinExistence type="predicted"/>
<evidence type="ECO:0000313" key="3">
    <source>
        <dbReference type="Proteomes" id="UP000617634"/>
    </source>
</evidence>
<keyword evidence="3" id="KW-1185">Reference proteome</keyword>
<evidence type="ECO:0000313" key="2">
    <source>
        <dbReference type="EMBL" id="MBH0112076.1"/>
    </source>
</evidence>
<dbReference type="EMBL" id="JADZGI010000001">
    <property type="protein sequence ID" value="MBH0112076.1"/>
    <property type="molecule type" value="Genomic_DNA"/>
</dbReference>
<dbReference type="AlphaFoldDB" id="A0A931MKK5"/>
<comment type="caution">
    <text evidence="2">The sequence shown here is derived from an EMBL/GenBank/DDBJ whole genome shotgun (WGS) entry which is preliminary data.</text>
</comment>
<sequence>MTPEETAEFVNRLYATCAQGDWDTVATMLTDDFVAYEADTLPMKGSYHGWEGLRTLYSKAFQQVDLGEIEPTGMALGENLAIVVINMHFADPDLAPAELCELFRFRDGKCCEIKPYYYDPAPFVAAHEAKLAKAG</sequence>
<name>A0A931MKK5_9SPHN</name>
<feature type="domain" description="SnoaL-like" evidence="1">
    <location>
        <begin position="10"/>
        <end position="112"/>
    </location>
</feature>
<dbReference type="Proteomes" id="UP000617634">
    <property type="component" value="Unassembled WGS sequence"/>
</dbReference>
<gene>
    <name evidence="2" type="ORF">I5E68_03795</name>
</gene>
<evidence type="ECO:0000259" key="1">
    <source>
        <dbReference type="Pfam" id="PF12680"/>
    </source>
</evidence>
<protein>
    <submittedName>
        <fullName evidence="2">Nuclear transport factor 2 family protein</fullName>
    </submittedName>
</protein>
<dbReference type="Pfam" id="PF12680">
    <property type="entry name" value="SnoaL_2"/>
    <property type="match status" value="1"/>
</dbReference>
<accession>A0A931MKK5</accession>
<reference evidence="2" key="1">
    <citation type="submission" date="2020-11" db="EMBL/GenBank/DDBJ databases">
        <title>Novosphingobium aureum sp. nov., a marine bacterium isolated from sediment of a salt flat.</title>
        <authorList>
            <person name="Yoo Y."/>
            <person name="Kim J.-J."/>
        </authorList>
    </citation>
    <scope>NUCLEOTIDE SEQUENCE</scope>
    <source>
        <strain evidence="2">YJ-S2-02</strain>
    </source>
</reference>
<dbReference type="Gene3D" id="3.10.450.50">
    <property type="match status" value="1"/>
</dbReference>
<dbReference type="InterPro" id="IPR037401">
    <property type="entry name" value="SnoaL-like"/>
</dbReference>
<dbReference type="InterPro" id="IPR032710">
    <property type="entry name" value="NTF2-like_dom_sf"/>
</dbReference>